<gene>
    <name evidence="1" type="ORF">ABFV83_10145</name>
</gene>
<dbReference type="EMBL" id="CP157940">
    <property type="protein sequence ID" value="XBS56122.1"/>
    <property type="molecule type" value="Genomic_DNA"/>
</dbReference>
<evidence type="ECO:0000313" key="1">
    <source>
        <dbReference type="EMBL" id="XBS56122.1"/>
    </source>
</evidence>
<name>A0AAU7PUR7_9FIRM</name>
<dbReference type="RefSeq" id="WP_349948750.1">
    <property type="nucleotide sequence ID" value="NZ_CP157940.1"/>
</dbReference>
<proteinExistence type="predicted"/>
<sequence length="87" mass="10220">MAGLDEKFCSIIDEQMNIREELKPVERRMTVLKKHIEQVDTYLKYKGKKTLTESEQILFTAANTYLKDVMNGRTACRQRHGKRNMPT</sequence>
<protein>
    <submittedName>
        <fullName evidence="1">Uncharacterized protein</fullName>
    </submittedName>
</protein>
<reference evidence="1" key="1">
    <citation type="submission" date="2024-06" db="EMBL/GenBank/DDBJ databases">
        <title>Lacrimispora cavernae sp. nov., a novel anaerobe isolated from bat guano pile inside a cave.</title>
        <authorList>
            <person name="Miller S.L."/>
            <person name="Lu N."/>
            <person name="King J."/>
            <person name="Sankaranarayanan K."/>
            <person name="Lawson P.A."/>
        </authorList>
    </citation>
    <scope>NUCLEOTIDE SEQUENCE</scope>
    <source>
        <strain evidence="1">BS-2</strain>
    </source>
</reference>
<dbReference type="AlphaFoldDB" id="A0AAU7PUR7"/>
<organism evidence="1">
    <name type="scientific">Lacrimispora sp. BS-2</name>
    <dbReference type="NCBI Taxonomy" id="3151850"/>
    <lineage>
        <taxon>Bacteria</taxon>
        <taxon>Bacillati</taxon>
        <taxon>Bacillota</taxon>
        <taxon>Clostridia</taxon>
        <taxon>Lachnospirales</taxon>
        <taxon>Lachnospiraceae</taxon>
        <taxon>Lacrimispora</taxon>
    </lineage>
</organism>
<accession>A0AAU7PUR7</accession>